<comment type="caution">
    <text evidence="1">The sequence shown here is derived from an EMBL/GenBank/DDBJ whole genome shotgun (WGS) entry which is preliminary data.</text>
</comment>
<dbReference type="Proteomes" id="UP000011571">
    <property type="component" value="Unassembled WGS sequence"/>
</dbReference>
<evidence type="ECO:0000313" key="2">
    <source>
        <dbReference type="Proteomes" id="UP000011571"/>
    </source>
</evidence>
<keyword evidence="2" id="KW-1185">Reference proteome</keyword>
<dbReference type="AlphaFoldDB" id="M0GVG8"/>
<accession>M0GVG8</accession>
<name>M0GVG8_HALGM</name>
<proteinExistence type="predicted"/>
<protein>
    <recommendedName>
        <fullName evidence="3">Peptidase S1 domain-containing protein</fullName>
    </recommendedName>
</protein>
<organism evidence="1 2">
    <name type="scientific">Haloferax gibbonsii (strain ATCC 33959 / DSM 4427 / JCM 8863 / NBRC 102184 / NCIMB 2188 / Ma 2.38)</name>
    <dbReference type="NCBI Taxonomy" id="1227459"/>
    <lineage>
        <taxon>Archaea</taxon>
        <taxon>Methanobacteriati</taxon>
        <taxon>Methanobacteriota</taxon>
        <taxon>Stenosarchaea group</taxon>
        <taxon>Halobacteria</taxon>
        <taxon>Halobacteriales</taxon>
        <taxon>Haloferacaceae</taxon>
        <taxon>Haloferax</taxon>
    </lineage>
</organism>
<dbReference type="InterPro" id="IPR043504">
    <property type="entry name" value="Peptidase_S1_PA_chymotrypsin"/>
</dbReference>
<dbReference type="EMBL" id="AOLJ01000027">
    <property type="protein sequence ID" value="ELZ76236.1"/>
    <property type="molecule type" value="Genomic_DNA"/>
</dbReference>
<evidence type="ECO:0000313" key="1">
    <source>
        <dbReference type="EMBL" id="ELZ76236.1"/>
    </source>
</evidence>
<reference evidence="1 2" key="1">
    <citation type="journal article" date="2014" name="PLoS Genet.">
        <title>Phylogenetically driven sequencing of extremely halophilic archaea reveals strategies for static and dynamic osmo-response.</title>
        <authorList>
            <person name="Becker E.A."/>
            <person name="Seitzer P.M."/>
            <person name="Tritt A."/>
            <person name="Larsen D."/>
            <person name="Krusor M."/>
            <person name="Yao A.I."/>
            <person name="Wu D."/>
            <person name="Madern D."/>
            <person name="Eisen J.A."/>
            <person name="Darling A.E."/>
            <person name="Facciotti M.T."/>
        </authorList>
    </citation>
    <scope>NUCLEOTIDE SEQUENCE [LARGE SCALE GENOMIC DNA]</scope>
    <source>
        <strain evidence="2">ATCC 33959 / DSM 4427 / JCM 8863 / NBRC 102184 / NCIMB 2188 / Ma 2.38</strain>
    </source>
</reference>
<sequence>MSYIDDNNDYPSVGGRVSETKIDSMATSSGEDVYNMGVTTGLTTGQIVSSDKSFTFTCMNFHDEGVESTTNFANGDSGSPCYVLRDGDAYITHVGSYRYYDRDGIKTCSGDTAQQGNAVGTAGYYIQNNENISFD</sequence>
<gene>
    <name evidence="1" type="ORF">C454_18104</name>
</gene>
<dbReference type="Gene3D" id="2.40.10.10">
    <property type="entry name" value="Trypsin-like serine proteases"/>
    <property type="match status" value="1"/>
</dbReference>
<evidence type="ECO:0008006" key="3">
    <source>
        <dbReference type="Google" id="ProtNLM"/>
    </source>
</evidence>